<dbReference type="KEGG" id="llu:AKJ09_03698"/>
<dbReference type="EMBL" id="CP012333">
    <property type="protein sequence ID" value="AKU97034.1"/>
    <property type="molecule type" value="Genomic_DNA"/>
</dbReference>
<keyword evidence="2" id="KW-1185">Reference proteome</keyword>
<dbReference type="RefSeq" id="WP_146648246.1">
    <property type="nucleotide sequence ID" value="NZ_CP012333.1"/>
</dbReference>
<dbReference type="Proteomes" id="UP000064967">
    <property type="component" value="Chromosome"/>
</dbReference>
<dbReference type="AlphaFoldDB" id="A0A0K1PV77"/>
<proteinExistence type="predicted"/>
<gene>
    <name evidence="1" type="ORF">AKJ09_03698</name>
</gene>
<evidence type="ECO:0000313" key="2">
    <source>
        <dbReference type="Proteomes" id="UP000064967"/>
    </source>
</evidence>
<evidence type="ECO:0000313" key="1">
    <source>
        <dbReference type="EMBL" id="AKU97034.1"/>
    </source>
</evidence>
<dbReference type="STRING" id="1391654.AKJ09_03698"/>
<name>A0A0K1PV77_9BACT</name>
<reference evidence="1 2" key="1">
    <citation type="submission" date="2015-08" db="EMBL/GenBank/DDBJ databases">
        <authorList>
            <person name="Babu N.S."/>
            <person name="Beckwith C.J."/>
            <person name="Beseler K.G."/>
            <person name="Brison A."/>
            <person name="Carone J.V."/>
            <person name="Caskin T.P."/>
            <person name="Diamond M."/>
            <person name="Durham M.E."/>
            <person name="Foxe J.M."/>
            <person name="Go M."/>
            <person name="Henderson B.A."/>
            <person name="Jones I.B."/>
            <person name="McGettigan J.A."/>
            <person name="Micheletti S.J."/>
            <person name="Nasrallah M.E."/>
            <person name="Ortiz D."/>
            <person name="Piller C.R."/>
            <person name="Privatt S.R."/>
            <person name="Schneider S.L."/>
            <person name="Sharp S."/>
            <person name="Smith T.C."/>
            <person name="Stanton J.D."/>
            <person name="Ullery H.E."/>
            <person name="Wilson R.J."/>
            <person name="Serrano M.G."/>
            <person name="Buck G."/>
            <person name="Lee V."/>
            <person name="Wang Y."/>
            <person name="Carvalho R."/>
            <person name="Voegtly L."/>
            <person name="Shi R."/>
            <person name="Duckworth R."/>
            <person name="Johnson A."/>
            <person name="Loviza R."/>
            <person name="Walstead R."/>
            <person name="Shah Z."/>
            <person name="Kiflezghi M."/>
            <person name="Wade K."/>
            <person name="Ball S.L."/>
            <person name="Bradley K.W."/>
            <person name="Asai D.J."/>
            <person name="Bowman C.A."/>
            <person name="Russell D.A."/>
            <person name="Pope W.H."/>
            <person name="Jacobs-Sera D."/>
            <person name="Hendrix R.W."/>
            <person name="Hatfull G.F."/>
        </authorList>
    </citation>
    <scope>NUCLEOTIDE SEQUENCE [LARGE SCALE GENOMIC DNA]</scope>
    <source>
        <strain evidence="1 2">DSM 27648</strain>
    </source>
</reference>
<sequence length="60" mass="6749">MIQPPISIPVESPVEIVSGNDRKVRLRMNHQGVSMAVSLDQYGLKWLIGELSKHLEPEPK</sequence>
<accession>A0A0K1PV77</accession>
<protein>
    <submittedName>
        <fullName evidence="1">Uncharacterized protein</fullName>
    </submittedName>
</protein>
<organism evidence="1 2">
    <name type="scientific">Labilithrix luteola</name>
    <dbReference type="NCBI Taxonomy" id="1391654"/>
    <lineage>
        <taxon>Bacteria</taxon>
        <taxon>Pseudomonadati</taxon>
        <taxon>Myxococcota</taxon>
        <taxon>Polyangia</taxon>
        <taxon>Polyangiales</taxon>
        <taxon>Labilitrichaceae</taxon>
        <taxon>Labilithrix</taxon>
    </lineage>
</organism>